<feature type="non-terminal residue" evidence="8">
    <location>
        <position position="1"/>
    </location>
</feature>
<dbReference type="GO" id="GO:0003678">
    <property type="term" value="F:DNA helicase activity"/>
    <property type="evidence" value="ECO:0007669"/>
    <property type="project" value="UniProtKB-EC"/>
</dbReference>
<evidence type="ECO:0000256" key="2">
    <source>
        <dbReference type="ARBA" id="ARBA00022801"/>
    </source>
</evidence>
<evidence type="ECO:0000256" key="3">
    <source>
        <dbReference type="ARBA" id="ARBA00022806"/>
    </source>
</evidence>
<dbReference type="GO" id="GO:0016787">
    <property type="term" value="F:hydrolase activity"/>
    <property type="evidence" value="ECO:0007669"/>
    <property type="project" value="UniProtKB-KW"/>
</dbReference>
<evidence type="ECO:0000313" key="9">
    <source>
        <dbReference type="Proteomes" id="UP001465976"/>
    </source>
</evidence>
<evidence type="ECO:0000256" key="5">
    <source>
        <dbReference type="SAM" id="Coils"/>
    </source>
</evidence>
<keyword evidence="9" id="KW-1185">Reference proteome</keyword>
<dbReference type="Proteomes" id="UP001465976">
    <property type="component" value="Unassembled WGS sequence"/>
</dbReference>
<feature type="region of interest" description="Disordered" evidence="6">
    <location>
        <begin position="479"/>
        <end position="553"/>
    </location>
</feature>
<proteinExistence type="predicted"/>
<organism evidence="8 9">
    <name type="scientific">Marasmius crinis-equi</name>
    <dbReference type="NCBI Taxonomy" id="585013"/>
    <lineage>
        <taxon>Eukaryota</taxon>
        <taxon>Fungi</taxon>
        <taxon>Dikarya</taxon>
        <taxon>Basidiomycota</taxon>
        <taxon>Agaricomycotina</taxon>
        <taxon>Agaricomycetes</taxon>
        <taxon>Agaricomycetidae</taxon>
        <taxon>Agaricales</taxon>
        <taxon>Marasmiineae</taxon>
        <taxon>Marasmiaceae</taxon>
        <taxon>Marasmius</taxon>
    </lineage>
</organism>
<dbReference type="EMBL" id="JBAHYK010002815">
    <property type="protein sequence ID" value="KAL0564379.1"/>
    <property type="molecule type" value="Genomic_DNA"/>
</dbReference>
<evidence type="ECO:0000259" key="7">
    <source>
        <dbReference type="Pfam" id="PF13361"/>
    </source>
</evidence>
<name>A0ABR3ENB6_9AGAR</name>
<evidence type="ECO:0000313" key="8">
    <source>
        <dbReference type="EMBL" id="KAL0564379.1"/>
    </source>
</evidence>
<feature type="domain" description="UvrD-like helicase C-terminal" evidence="7">
    <location>
        <begin position="175"/>
        <end position="212"/>
    </location>
</feature>
<keyword evidence="4" id="KW-0067">ATP-binding</keyword>
<dbReference type="InterPro" id="IPR014017">
    <property type="entry name" value="DNA_helicase_UvrD-like_C"/>
</dbReference>
<gene>
    <name evidence="8" type="primary">srs2_2</name>
    <name evidence="8" type="ORF">V5O48_017668</name>
</gene>
<feature type="coiled-coil region" evidence="5">
    <location>
        <begin position="75"/>
        <end position="102"/>
    </location>
</feature>
<dbReference type="EC" id="3.6.4.12" evidence="8"/>
<dbReference type="SUPFAM" id="SSF52540">
    <property type="entry name" value="P-loop containing nucleoside triphosphate hydrolases"/>
    <property type="match status" value="1"/>
</dbReference>
<keyword evidence="2 8" id="KW-0378">Hydrolase</keyword>
<feature type="compositionally biased region" description="Polar residues" evidence="6">
    <location>
        <begin position="501"/>
        <end position="513"/>
    </location>
</feature>
<accession>A0ABR3ENB6</accession>
<dbReference type="Pfam" id="PF13361">
    <property type="entry name" value="UvrD_C"/>
    <property type="match status" value="1"/>
</dbReference>
<protein>
    <submittedName>
        <fullName evidence="8">ATP-dependent DNA helicase srs2</fullName>
        <ecNumber evidence="8">3.6.4.12</ecNumber>
    </submittedName>
</protein>
<comment type="caution">
    <text evidence="8">The sequence shown here is derived from an EMBL/GenBank/DDBJ whole genome shotgun (WGS) entry which is preliminary data.</text>
</comment>
<keyword evidence="1" id="KW-0547">Nucleotide-binding</keyword>
<dbReference type="InterPro" id="IPR027417">
    <property type="entry name" value="P-loop_NTPase"/>
</dbReference>
<keyword evidence="3 8" id="KW-0347">Helicase</keyword>
<reference evidence="8 9" key="1">
    <citation type="submission" date="2024-02" db="EMBL/GenBank/DDBJ databases">
        <title>A draft genome for the cacao thread blight pathogen Marasmius crinis-equi.</title>
        <authorList>
            <person name="Cohen S.P."/>
            <person name="Baruah I.K."/>
            <person name="Amoako-Attah I."/>
            <person name="Bukari Y."/>
            <person name="Meinhardt L.W."/>
            <person name="Bailey B.A."/>
        </authorList>
    </citation>
    <scope>NUCLEOTIDE SEQUENCE [LARGE SCALE GENOMIC DNA]</scope>
    <source>
        <strain evidence="8 9">GH-76</strain>
    </source>
</reference>
<evidence type="ECO:0000256" key="1">
    <source>
        <dbReference type="ARBA" id="ARBA00022741"/>
    </source>
</evidence>
<evidence type="ECO:0000256" key="4">
    <source>
        <dbReference type="ARBA" id="ARBA00022840"/>
    </source>
</evidence>
<sequence length="597" mass="65919">PYNKGNTLSTRFRAILENLTRQIIQEGAEDVANASENVENMVHAGPPPRARLPLTEVPPYTVYERDLVAFIRTRNTALINTLEELNETLHALEGDKRRLVQDNVRYKDLYARWYASAQTMMIICTEAGIPFHMGAARVTDGTAESDHLDMPCCEGARMAYGDNPRCRTADLTWIVEQGTFPFHRSDDMEEERRILYLACTRAQSLLYMSHASTRKVGGDVKPRDLSTFVESVTEIKPSLFTERLPVILHTEREVRVLDPPDATRDTMKTSRRQEASVDWNTLPEGVIPDANFVSSSTSLVCYPRQNDTERWTEEYSPAMDDAHMANAEQCMQGRSACPAKKKVGGFWRPVAALDIQQRQQSTSLPMSSSAPSEKGSNVTIDVAFPSHGPAVPYSRSTTPKTFSNKQDLMLKPALPLVLCNQNVSFMPTSRPVTEPYSNAALGHPPRTISNNQNLTPTPAPLSVPKLVFNDQHVSFEPASRPMLIPNAPPKVVADRKPNHAPLQTTSNLISPATYSDGLPHPQPPSLPNADPVASSSPSQSSGPNKVPSGQIIGVKRRLGMGRVMGGYQNKKFRQTDAHNQPLGLLGVFDTHSVIGAH</sequence>
<evidence type="ECO:0000256" key="6">
    <source>
        <dbReference type="SAM" id="MobiDB-lite"/>
    </source>
</evidence>
<keyword evidence="5" id="KW-0175">Coiled coil</keyword>
<dbReference type="Gene3D" id="3.40.50.300">
    <property type="entry name" value="P-loop containing nucleotide triphosphate hydrolases"/>
    <property type="match status" value="1"/>
</dbReference>